<feature type="compositionally biased region" description="Basic and acidic residues" evidence="6">
    <location>
        <begin position="998"/>
        <end position="1024"/>
    </location>
</feature>
<feature type="domain" description="EXS" evidence="8">
    <location>
        <begin position="708"/>
        <end position="902"/>
    </location>
</feature>
<feature type="region of interest" description="Disordered" evidence="6">
    <location>
        <begin position="54"/>
        <end position="226"/>
    </location>
</feature>
<feature type="transmembrane region" description="Helical" evidence="7">
    <location>
        <begin position="777"/>
        <end position="799"/>
    </location>
</feature>
<comment type="similarity">
    <text evidence="2">Belongs to the SYG1 (TC 2.A.94) family.</text>
</comment>
<dbReference type="Pfam" id="PF03105">
    <property type="entry name" value="SPX"/>
    <property type="match status" value="1"/>
</dbReference>
<evidence type="ECO:0008006" key="12">
    <source>
        <dbReference type="Google" id="ProtNLM"/>
    </source>
</evidence>
<proteinExistence type="inferred from homology"/>
<dbReference type="GO" id="GO:0006817">
    <property type="term" value="P:phosphate ion transport"/>
    <property type="evidence" value="ECO:0007669"/>
    <property type="project" value="TreeGrafter"/>
</dbReference>
<dbReference type="GeneID" id="81466840"/>
<dbReference type="PROSITE" id="PS51380">
    <property type="entry name" value="EXS"/>
    <property type="match status" value="1"/>
</dbReference>
<dbReference type="GO" id="GO:0000822">
    <property type="term" value="F:inositol hexakisphosphate binding"/>
    <property type="evidence" value="ECO:0007669"/>
    <property type="project" value="TreeGrafter"/>
</dbReference>
<keyword evidence="5 7" id="KW-0472">Membrane</keyword>
<dbReference type="RefSeq" id="XP_056576229.1">
    <property type="nucleotide sequence ID" value="XM_056727657.1"/>
</dbReference>
<dbReference type="PROSITE" id="PS51382">
    <property type="entry name" value="SPX"/>
    <property type="match status" value="1"/>
</dbReference>
<dbReference type="InterPro" id="IPR004342">
    <property type="entry name" value="EXS_C"/>
</dbReference>
<reference evidence="10" key="1">
    <citation type="submission" date="2022-12" db="EMBL/GenBank/DDBJ databases">
        <authorList>
            <person name="Petersen C."/>
        </authorList>
    </citation>
    <scope>NUCLEOTIDE SEQUENCE</scope>
    <source>
        <strain evidence="10">IBT 3081</strain>
    </source>
</reference>
<keyword evidence="11" id="KW-1185">Reference proteome</keyword>
<evidence type="ECO:0000256" key="4">
    <source>
        <dbReference type="ARBA" id="ARBA00022989"/>
    </source>
</evidence>
<evidence type="ECO:0000313" key="11">
    <source>
        <dbReference type="Proteomes" id="UP001147752"/>
    </source>
</evidence>
<feature type="domain" description="SPX" evidence="9">
    <location>
        <begin position="1"/>
        <end position="458"/>
    </location>
</feature>
<dbReference type="CDD" id="cd14475">
    <property type="entry name" value="SPX_SYG1_like"/>
    <property type="match status" value="1"/>
</dbReference>
<keyword evidence="4 7" id="KW-1133">Transmembrane helix</keyword>
<dbReference type="GO" id="GO:0016036">
    <property type="term" value="P:cellular response to phosphate starvation"/>
    <property type="evidence" value="ECO:0007669"/>
    <property type="project" value="TreeGrafter"/>
</dbReference>
<evidence type="ECO:0000259" key="9">
    <source>
        <dbReference type="PROSITE" id="PS51382"/>
    </source>
</evidence>
<name>A0A9W9UX28_9EURO</name>
<dbReference type="InterPro" id="IPR004331">
    <property type="entry name" value="SPX_dom"/>
</dbReference>
<reference evidence="10" key="2">
    <citation type="journal article" date="2023" name="IMA Fungus">
        <title>Comparative genomic study of the Penicillium genus elucidates a diverse pangenome and 15 lateral gene transfer events.</title>
        <authorList>
            <person name="Petersen C."/>
            <person name="Sorensen T."/>
            <person name="Nielsen M.R."/>
            <person name="Sondergaard T.E."/>
            <person name="Sorensen J.L."/>
            <person name="Fitzpatrick D.A."/>
            <person name="Frisvad J.C."/>
            <person name="Nielsen K.L."/>
        </authorList>
    </citation>
    <scope>NUCLEOTIDE SEQUENCE</scope>
    <source>
        <strain evidence="10">IBT 3081</strain>
    </source>
</reference>
<feature type="region of interest" description="Disordered" evidence="6">
    <location>
        <begin position="893"/>
        <end position="945"/>
    </location>
</feature>
<feature type="compositionally biased region" description="Acidic residues" evidence="6">
    <location>
        <begin position="985"/>
        <end position="997"/>
    </location>
</feature>
<dbReference type="EMBL" id="JAPZBT010000004">
    <property type="protein sequence ID" value="KAJ5360743.1"/>
    <property type="molecule type" value="Genomic_DNA"/>
</dbReference>
<evidence type="ECO:0000256" key="6">
    <source>
        <dbReference type="SAM" id="MobiDB-lite"/>
    </source>
</evidence>
<evidence type="ECO:0000256" key="1">
    <source>
        <dbReference type="ARBA" id="ARBA00004141"/>
    </source>
</evidence>
<feature type="transmembrane region" description="Helical" evidence="7">
    <location>
        <begin position="625"/>
        <end position="643"/>
    </location>
</feature>
<feature type="transmembrane region" description="Helical" evidence="7">
    <location>
        <begin position="819"/>
        <end position="841"/>
    </location>
</feature>
<dbReference type="PANTHER" id="PTHR10783:SF103">
    <property type="entry name" value="SOLUTE CARRIER FAMILY 53 MEMBER 1"/>
    <property type="match status" value="1"/>
</dbReference>
<comment type="caution">
    <text evidence="10">The sequence shown here is derived from an EMBL/GenBank/DDBJ whole genome shotgun (WGS) entry which is preliminary data.</text>
</comment>
<evidence type="ECO:0000256" key="7">
    <source>
        <dbReference type="SAM" id="Phobius"/>
    </source>
</evidence>
<protein>
    <recommendedName>
        <fullName evidence="12">SPX domain-containing protein</fullName>
    </recommendedName>
</protein>
<sequence length="1024" mass="117748">MKFAKELEQELVPEWRAKYLDYKVGHCRHFYCVAVALTWMYLDRKKKVKAITRALQKSHRSPHVSSNRYPTPTPQGRGASHSALTPSNTDKQLDATADGFPSTPQRNGANSPSMTRSTPVPRTERQPLRTPGSRFSENIGSYGSILATPPPHHHTAGSDVASFELPDPALDPDEEYLPHEDIGERPRHLRTPSPVMERRGIANGSPSHPISEPLPAQRPQLDQRASYQSQMGDALTKVTSGNRTSQLLRRVFTAEGEPSGRRPQFDSGAGAEFDKRQDEFFEFLDSELNKIDSFYVMKEQEATEKLRVLRQQLHIMRDQRIQEVLAAKRAIKTGNPETQQRPNGFAKINGARIKDTFVGKNRFGKNTEALAQMATPGMHPQDREFIANRRDFMRRQDPQSNEVPYRSAKRKLKHALQEFYRGVELLKGYAYLNRTAFRKINKKYDKAVNARPPLRYMSEKVNKAAFVQSEVIESLMVAVEDLYSRYFERGNRKIAISKLRHTINKSDDYSPNTFRSGLLLMGGTLFSIKALVDASGTLRSGEDTEQIRTSYLLQIYGGYFLIVFHVLLFCLDCMIWTKSKINHAFVFEYDTRHTLEWRQLLEIPAFFLFLMGLFMWLNFSWYNHMYIYWPVVLIGLTIIIIFLPARVLYHRSRKWFAFSNWRLLLAGIYPVEFRDFFLGDMYCSQTYAMGNIELFFCLYASYWGYPPKCNSSHSRLLGFFQCLPSVWRAFQCIRRYLDTKNAFPHLLNLGKYIFGVLFYATLSMYRINLHTRFQAAFITFALLNAVYTSVWDLIMDWSLGNPYAKNPMLREVLAFRRVWVYYAAMLLDVVVRFNWIFYAIFITNIQQSALLSFMVSFSEVCRRGVWSIFRVENEHCTNVLLFRASRDVPLPYDIPSPAAPPSTAQRKTSNSKNSSSISQHPSCLPHGTPSMSSMRARHRRPSVTISRVGTIVASAHAQDFERRRLPNFLSSASVGRDMALRGDDSTDEDDEADLSTDEDSKSVAEGQRSRPVSERRDTMGRIVE</sequence>
<dbReference type="Proteomes" id="UP001147752">
    <property type="component" value="Unassembled WGS sequence"/>
</dbReference>
<dbReference type="Pfam" id="PF03124">
    <property type="entry name" value="EXS"/>
    <property type="match status" value="1"/>
</dbReference>
<accession>A0A9W9UX28</accession>
<dbReference type="OrthoDB" id="9970435at2759"/>
<organism evidence="10 11">
    <name type="scientific">Penicillium concentricum</name>
    <dbReference type="NCBI Taxonomy" id="293559"/>
    <lineage>
        <taxon>Eukaryota</taxon>
        <taxon>Fungi</taxon>
        <taxon>Dikarya</taxon>
        <taxon>Ascomycota</taxon>
        <taxon>Pezizomycotina</taxon>
        <taxon>Eurotiomycetes</taxon>
        <taxon>Eurotiomycetidae</taxon>
        <taxon>Eurotiales</taxon>
        <taxon>Aspergillaceae</taxon>
        <taxon>Penicillium</taxon>
    </lineage>
</organism>
<feature type="compositionally biased region" description="Basic and acidic residues" evidence="6">
    <location>
        <begin position="176"/>
        <end position="186"/>
    </location>
</feature>
<comment type="subcellular location">
    <subcellularLocation>
        <location evidence="1">Membrane</location>
        <topology evidence="1">Multi-pass membrane protein</topology>
    </subcellularLocation>
</comment>
<dbReference type="AlphaFoldDB" id="A0A9W9UX28"/>
<feature type="transmembrane region" description="Helical" evidence="7">
    <location>
        <begin position="551"/>
        <end position="571"/>
    </location>
</feature>
<evidence type="ECO:0000256" key="5">
    <source>
        <dbReference type="ARBA" id="ARBA00023136"/>
    </source>
</evidence>
<feature type="region of interest" description="Disordered" evidence="6">
    <location>
        <begin position="973"/>
        <end position="1024"/>
    </location>
</feature>
<feature type="transmembrane region" description="Helical" evidence="7">
    <location>
        <begin position="600"/>
        <end position="619"/>
    </location>
</feature>
<evidence type="ECO:0000256" key="3">
    <source>
        <dbReference type="ARBA" id="ARBA00022692"/>
    </source>
</evidence>
<dbReference type="PANTHER" id="PTHR10783">
    <property type="entry name" value="XENOTROPIC AND POLYTROPIC RETROVIRUS RECEPTOR 1-RELATED"/>
    <property type="match status" value="1"/>
</dbReference>
<evidence type="ECO:0000256" key="2">
    <source>
        <dbReference type="ARBA" id="ARBA00009665"/>
    </source>
</evidence>
<feature type="compositionally biased region" description="Polar residues" evidence="6">
    <location>
        <begin position="102"/>
        <end position="120"/>
    </location>
</feature>
<evidence type="ECO:0000313" key="10">
    <source>
        <dbReference type="EMBL" id="KAJ5360743.1"/>
    </source>
</evidence>
<keyword evidence="3 7" id="KW-0812">Transmembrane</keyword>
<feature type="transmembrane region" description="Helical" evidence="7">
    <location>
        <begin position="749"/>
        <end position="765"/>
    </location>
</feature>
<evidence type="ECO:0000259" key="8">
    <source>
        <dbReference type="PROSITE" id="PS51380"/>
    </source>
</evidence>
<dbReference type="GO" id="GO:0005794">
    <property type="term" value="C:Golgi apparatus"/>
    <property type="evidence" value="ECO:0007669"/>
    <property type="project" value="TreeGrafter"/>
</dbReference>
<dbReference type="GO" id="GO:0005886">
    <property type="term" value="C:plasma membrane"/>
    <property type="evidence" value="ECO:0007669"/>
    <property type="project" value="TreeGrafter"/>
</dbReference>
<gene>
    <name evidence="10" type="ORF">N7517_009934</name>
</gene>